<dbReference type="Pfam" id="PF01565">
    <property type="entry name" value="FAD_binding_4"/>
    <property type="match status" value="1"/>
</dbReference>
<dbReference type="InterPro" id="IPR016169">
    <property type="entry name" value="FAD-bd_PCMH_sub2"/>
</dbReference>
<feature type="chain" id="PRO_5034592414" evidence="5">
    <location>
        <begin position="17"/>
        <end position="480"/>
    </location>
</feature>
<dbReference type="InterPro" id="IPR006094">
    <property type="entry name" value="Oxid_FAD_bind_N"/>
</dbReference>
<dbReference type="OrthoDB" id="2151789at2759"/>
<evidence type="ECO:0000313" key="8">
    <source>
        <dbReference type="Proteomes" id="UP000521943"/>
    </source>
</evidence>
<name>A0A8H6I098_9AGAR</name>
<keyword evidence="3" id="KW-0274">FAD</keyword>
<dbReference type="PROSITE" id="PS51387">
    <property type="entry name" value="FAD_PCMH"/>
    <property type="match status" value="1"/>
</dbReference>
<feature type="domain" description="FAD-binding PCMH-type" evidence="6">
    <location>
        <begin position="63"/>
        <end position="220"/>
    </location>
</feature>
<dbReference type="InterPro" id="IPR036318">
    <property type="entry name" value="FAD-bd_PCMH-like_sf"/>
</dbReference>
<accession>A0A8H6I098</accession>
<keyword evidence="2" id="KW-0285">Flavoprotein</keyword>
<comment type="caution">
    <text evidence="7">The sequence shown here is derived from an EMBL/GenBank/DDBJ whole genome shotgun (WGS) entry which is preliminary data.</text>
</comment>
<dbReference type="Gene3D" id="3.30.465.10">
    <property type="match status" value="1"/>
</dbReference>
<dbReference type="GO" id="GO:0071949">
    <property type="term" value="F:FAD binding"/>
    <property type="evidence" value="ECO:0007669"/>
    <property type="project" value="InterPro"/>
</dbReference>
<evidence type="ECO:0000256" key="2">
    <source>
        <dbReference type="ARBA" id="ARBA00022630"/>
    </source>
</evidence>
<dbReference type="InterPro" id="IPR012951">
    <property type="entry name" value="BBE"/>
</dbReference>
<gene>
    <name evidence="7" type="ORF">DFP72DRAFT_898294</name>
</gene>
<evidence type="ECO:0000256" key="5">
    <source>
        <dbReference type="SAM" id="SignalP"/>
    </source>
</evidence>
<dbReference type="InterPro" id="IPR016166">
    <property type="entry name" value="FAD-bd_PCMH"/>
</dbReference>
<evidence type="ECO:0000313" key="7">
    <source>
        <dbReference type="EMBL" id="KAF6755048.1"/>
    </source>
</evidence>
<dbReference type="SUPFAM" id="SSF56176">
    <property type="entry name" value="FAD-binding/transporter-associated domain-like"/>
    <property type="match status" value="1"/>
</dbReference>
<keyword evidence="8" id="KW-1185">Reference proteome</keyword>
<feature type="signal peptide" evidence="5">
    <location>
        <begin position="1"/>
        <end position="16"/>
    </location>
</feature>
<sequence>MRASLLLFSGIPLALAVSTSHSNSNEGYASVCAHIASDISSGSVYYPGSTQYEEMTHRYALSAGENSTCAVGPKTSWDVGRILRVVGSTRTPFAVQSGGHAQHRGFSSTRGVHISLRNFRSIVYNSTAKIVTIGTGLVWDEVYEALDPHGVSVAGGRVAGVGVGGLTLGGGNVTALELVKPNGEVVQVTEEGQPDLFFALRGGLNNFGIVTAITLKVFPQGPVWGGAIVYSDPAYFSKVAAATSRFTSQVTDPKANLLRGYSFSNGLVVQTAIILYDAPSPPPGVFDDFLKIPSIQNTITTQSFLSFFTKSSAGVPDVVPGIYVCSANFLQYLYYLLQASFKSSRLSFGTGITSKSKSLTFLGFTPEPFLSTILSHNTTPSAYPFTRSTAYCPMALSVGWADPADEAFFSGALKQITRSIEAALVAEGHGDVTAAPLYPNYAFGDTPVSRIYGSNLARMTEIKGRVDPKDVMGLTGGFKL</sequence>
<dbReference type="Pfam" id="PF08031">
    <property type="entry name" value="BBE"/>
    <property type="match status" value="1"/>
</dbReference>
<organism evidence="7 8">
    <name type="scientific">Ephemerocybe angulata</name>
    <dbReference type="NCBI Taxonomy" id="980116"/>
    <lineage>
        <taxon>Eukaryota</taxon>
        <taxon>Fungi</taxon>
        <taxon>Dikarya</taxon>
        <taxon>Basidiomycota</taxon>
        <taxon>Agaricomycotina</taxon>
        <taxon>Agaricomycetes</taxon>
        <taxon>Agaricomycetidae</taxon>
        <taxon>Agaricales</taxon>
        <taxon>Agaricineae</taxon>
        <taxon>Psathyrellaceae</taxon>
        <taxon>Ephemerocybe</taxon>
    </lineage>
</organism>
<comment type="similarity">
    <text evidence="1">Belongs to the oxygen-dependent FAD-linked oxidoreductase family.</text>
</comment>
<keyword evidence="4" id="KW-0560">Oxidoreductase</keyword>
<dbReference type="AlphaFoldDB" id="A0A8H6I098"/>
<dbReference type="EMBL" id="JACGCI010000032">
    <property type="protein sequence ID" value="KAF6755048.1"/>
    <property type="molecule type" value="Genomic_DNA"/>
</dbReference>
<dbReference type="PANTHER" id="PTHR42973:SF13">
    <property type="entry name" value="FAD-BINDING PCMH-TYPE DOMAIN-CONTAINING PROTEIN"/>
    <property type="match status" value="1"/>
</dbReference>
<evidence type="ECO:0000256" key="1">
    <source>
        <dbReference type="ARBA" id="ARBA00005466"/>
    </source>
</evidence>
<protein>
    <submittedName>
        <fullName evidence="7">FAD-binding domain-containing protein</fullName>
    </submittedName>
</protein>
<dbReference type="InterPro" id="IPR050416">
    <property type="entry name" value="FAD-linked_Oxidoreductase"/>
</dbReference>
<dbReference type="Proteomes" id="UP000521943">
    <property type="component" value="Unassembled WGS sequence"/>
</dbReference>
<evidence type="ECO:0000256" key="4">
    <source>
        <dbReference type="ARBA" id="ARBA00023002"/>
    </source>
</evidence>
<keyword evidence="5" id="KW-0732">Signal</keyword>
<evidence type="ECO:0000256" key="3">
    <source>
        <dbReference type="ARBA" id="ARBA00022827"/>
    </source>
</evidence>
<reference evidence="7 8" key="1">
    <citation type="submission" date="2020-07" db="EMBL/GenBank/DDBJ databases">
        <title>Comparative genomics of pyrophilous fungi reveals a link between fire events and developmental genes.</title>
        <authorList>
            <consortium name="DOE Joint Genome Institute"/>
            <person name="Steindorff A.S."/>
            <person name="Carver A."/>
            <person name="Calhoun S."/>
            <person name="Stillman K."/>
            <person name="Liu H."/>
            <person name="Lipzen A."/>
            <person name="Pangilinan J."/>
            <person name="Labutti K."/>
            <person name="Bruns T.D."/>
            <person name="Grigoriev I.V."/>
        </authorList>
    </citation>
    <scope>NUCLEOTIDE SEQUENCE [LARGE SCALE GENOMIC DNA]</scope>
    <source>
        <strain evidence="7 8">CBS 144469</strain>
    </source>
</reference>
<proteinExistence type="inferred from homology"/>
<dbReference type="PANTHER" id="PTHR42973">
    <property type="entry name" value="BINDING OXIDOREDUCTASE, PUTATIVE (AFU_ORTHOLOGUE AFUA_1G17690)-RELATED"/>
    <property type="match status" value="1"/>
</dbReference>
<evidence type="ECO:0000259" key="6">
    <source>
        <dbReference type="PROSITE" id="PS51387"/>
    </source>
</evidence>
<dbReference type="GO" id="GO:0016491">
    <property type="term" value="F:oxidoreductase activity"/>
    <property type="evidence" value="ECO:0007669"/>
    <property type="project" value="UniProtKB-KW"/>
</dbReference>